<dbReference type="EMBL" id="CP064942">
    <property type="protein sequence ID" value="QPH52673.1"/>
    <property type="molecule type" value="Genomic_DNA"/>
</dbReference>
<feature type="transmembrane region" description="Helical" evidence="2">
    <location>
        <begin position="12"/>
        <end position="31"/>
    </location>
</feature>
<evidence type="ECO:0000256" key="2">
    <source>
        <dbReference type="SAM" id="Phobius"/>
    </source>
</evidence>
<keyword evidence="2" id="KW-0812">Transmembrane</keyword>
<accession>A0A7S9QBA5</accession>
<dbReference type="KEGG" id="poz:I0K15_12720"/>
<sequence length="86" mass="10016">MTAMDILDQLMAPQVPLIPALLVFLILLVLVGHRRGRKKSAEVTTTLDAAYQTEFVRLRRRNSELEQRLSRANGRFEKERRRARAR</sequence>
<evidence type="ECO:0000256" key="1">
    <source>
        <dbReference type="SAM" id="Coils"/>
    </source>
</evidence>
<keyword evidence="4" id="KW-1185">Reference proteome</keyword>
<protein>
    <submittedName>
        <fullName evidence="3">Uncharacterized protein</fullName>
    </submittedName>
</protein>
<gene>
    <name evidence="3" type="ORF">I0K15_12720</name>
</gene>
<dbReference type="Proteomes" id="UP000594800">
    <property type="component" value="Chromosome"/>
</dbReference>
<proteinExistence type="predicted"/>
<keyword evidence="1" id="KW-0175">Coiled coil</keyword>
<evidence type="ECO:0000313" key="4">
    <source>
        <dbReference type="Proteomes" id="UP000594800"/>
    </source>
</evidence>
<keyword evidence="2" id="KW-0472">Membrane</keyword>
<feature type="coiled-coil region" evidence="1">
    <location>
        <begin position="55"/>
        <end position="82"/>
    </location>
</feature>
<organism evidence="3 4">
    <name type="scientific">Pontivivens ytuae</name>
    <dbReference type="NCBI Taxonomy" id="2789856"/>
    <lineage>
        <taxon>Bacteria</taxon>
        <taxon>Pseudomonadati</taxon>
        <taxon>Pseudomonadota</taxon>
        <taxon>Alphaproteobacteria</taxon>
        <taxon>Rhodobacterales</taxon>
        <taxon>Paracoccaceae</taxon>
        <taxon>Pontivivens</taxon>
    </lineage>
</organism>
<name>A0A7S9QBA5_9RHOB</name>
<dbReference type="AlphaFoldDB" id="A0A7S9QBA5"/>
<evidence type="ECO:0000313" key="3">
    <source>
        <dbReference type="EMBL" id="QPH52673.1"/>
    </source>
</evidence>
<keyword evidence="2" id="KW-1133">Transmembrane helix</keyword>
<reference evidence="3 4" key="1">
    <citation type="submission" date="2020-11" db="EMBL/GenBank/DDBJ databases">
        <title>Description of Pontivivens ytuae sp. nov. isolated from deep sea sediment of Mariana Trench.</title>
        <authorList>
            <person name="Wang Z."/>
            <person name="Sun Q.-L."/>
            <person name="Xu X.-D."/>
            <person name="Tang Y.-Z."/>
            <person name="Zhang J."/>
        </authorList>
    </citation>
    <scope>NUCLEOTIDE SEQUENCE [LARGE SCALE GENOMIC DNA]</scope>
    <source>
        <strain evidence="3 4">MT2928</strain>
    </source>
</reference>
<dbReference type="RefSeq" id="WP_196101884.1">
    <property type="nucleotide sequence ID" value="NZ_CP064942.1"/>
</dbReference>